<dbReference type="PaxDb" id="55529-EKX54148"/>
<evidence type="ECO:0000256" key="1">
    <source>
        <dbReference type="SAM" id="Phobius"/>
    </source>
</evidence>
<keyword evidence="1" id="KW-0472">Membrane</keyword>
<accession>L1K188</accession>
<keyword evidence="5" id="KW-1185">Reference proteome</keyword>
<keyword evidence="2" id="KW-0732">Signal</keyword>
<dbReference type="AlphaFoldDB" id="L1K188"/>
<keyword evidence="1" id="KW-0812">Transmembrane</keyword>
<dbReference type="GeneID" id="17310764"/>
<reference evidence="4" key="3">
    <citation type="submission" date="2016-03" db="UniProtKB">
        <authorList>
            <consortium name="EnsemblProtists"/>
        </authorList>
    </citation>
    <scope>IDENTIFICATION</scope>
</reference>
<reference evidence="3 5" key="1">
    <citation type="journal article" date="2012" name="Nature">
        <title>Algal genomes reveal evolutionary mosaicism and the fate of nucleomorphs.</title>
        <authorList>
            <consortium name="DOE Joint Genome Institute"/>
            <person name="Curtis B.A."/>
            <person name="Tanifuji G."/>
            <person name="Burki F."/>
            <person name="Gruber A."/>
            <person name="Irimia M."/>
            <person name="Maruyama S."/>
            <person name="Arias M.C."/>
            <person name="Ball S.G."/>
            <person name="Gile G.H."/>
            <person name="Hirakawa Y."/>
            <person name="Hopkins J.F."/>
            <person name="Kuo A."/>
            <person name="Rensing S.A."/>
            <person name="Schmutz J."/>
            <person name="Symeonidi A."/>
            <person name="Elias M."/>
            <person name="Eveleigh R.J."/>
            <person name="Herman E.K."/>
            <person name="Klute M.J."/>
            <person name="Nakayama T."/>
            <person name="Obornik M."/>
            <person name="Reyes-Prieto A."/>
            <person name="Armbrust E.V."/>
            <person name="Aves S.J."/>
            <person name="Beiko R.G."/>
            <person name="Coutinho P."/>
            <person name="Dacks J.B."/>
            <person name="Durnford D.G."/>
            <person name="Fast N.M."/>
            <person name="Green B.R."/>
            <person name="Grisdale C.J."/>
            <person name="Hempel F."/>
            <person name="Henrissat B."/>
            <person name="Hoppner M.P."/>
            <person name="Ishida K."/>
            <person name="Kim E."/>
            <person name="Koreny L."/>
            <person name="Kroth P.G."/>
            <person name="Liu Y."/>
            <person name="Malik S.B."/>
            <person name="Maier U.G."/>
            <person name="McRose D."/>
            <person name="Mock T."/>
            <person name="Neilson J.A."/>
            <person name="Onodera N.T."/>
            <person name="Poole A.M."/>
            <person name="Pritham E.J."/>
            <person name="Richards T.A."/>
            <person name="Rocap G."/>
            <person name="Roy S.W."/>
            <person name="Sarai C."/>
            <person name="Schaack S."/>
            <person name="Shirato S."/>
            <person name="Slamovits C.H."/>
            <person name="Spencer D.F."/>
            <person name="Suzuki S."/>
            <person name="Worden A.Z."/>
            <person name="Zauner S."/>
            <person name="Barry K."/>
            <person name="Bell C."/>
            <person name="Bharti A.K."/>
            <person name="Crow J.A."/>
            <person name="Grimwood J."/>
            <person name="Kramer R."/>
            <person name="Lindquist E."/>
            <person name="Lucas S."/>
            <person name="Salamov A."/>
            <person name="McFadden G.I."/>
            <person name="Lane C.E."/>
            <person name="Keeling P.J."/>
            <person name="Gray M.W."/>
            <person name="Grigoriev I.V."/>
            <person name="Archibald J.M."/>
        </authorList>
    </citation>
    <scope>NUCLEOTIDE SEQUENCE</scope>
    <source>
        <strain evidence="3 5">CCMP2712</strain>
    </source>
</reference>
<reference evidence="5" key="2">
    <citation type="submission" date="2012-11" db="EMBL/GenBank/DDBJ databases">
        <authorList>
            <person name="Kuo A."/>
            <person name="Curtis B.A."/>
            <person name="Tanifuji G."/>
            <person name="Burki F."/>
            <person name="Gruber A."/>
            <person name="Irimia M."/>
            <person name="Maruyama S."/>
            <person name="Arias M.C."/>
            <person name="Ball S.G."/>
            <person name="Gile G.H."/>
            <person name="Hirakawa Y."/>
            <person name="Hopkins J.F."/>
            <person name="Rensing S.A."/>
            <person name="Schmutz J."/>
            <person name="Symeonidi A."/>
            <person name="Elias M."/>
            <person name="Eveleigh R.J."/>
            <person name="Herman E.K."/>
            <person name="Klute M.J."/>
            <person name="Nakayama T."/>
            <person name="Obornik M."/>
            <person name="Reyes-Prieto A."/>
            <person name="Armbrust E.V."/>
            <person name="Aves S.J."/>
            <person name="Beiko R.G."/>
            <person name="Coutinho P."/>
            <person name="Dacks J.B."/>
            <person name="Durnford D.G."/>
            <person name="Fast N.M."/>
            <person name="Green B.R."/>
            <person name="Grisdale C."/>
            <person name="Hempe F."/>
            <person name="Henrissat B."/>
            <person name="Hoppner M.P."/>
            <person name="Ishida K.-I."/>
            <person name="Kim E."/>
            <person name="Koreny L."/>
            <person name="Kroth P.G."/>
            <person name="Liu Y."/>
            <person name="Malik S.-B."/>
            <person name="Maier U.G."/>
            <person name="McRose D."/>
            <person name="Mock T."/>
            <person name="Neilson J.A."/>
            <person name="Onodera N.T."/>
            <person name="Poole A.M."/>
            <person name="Pritham E.J."/>
            <person name="Richards T.A."/>
            <person name="Rocap G."/>
            <person name="Roy S.W."/>
            <person name="Sarai C."/>
            <person name="Schaack S."/>
            <person name="Shirato S."/>
            <person name="Slamovits C.H."/>
            <person name="Spencer D.F."/>
            <person name="Suzuki S."/>
            <person name="Worden A.Z."/>
            <person name="Zauner S."/>
            <person name="Barry K."/>
            <person name="Bell C."/>
            <person name="Bharti A.K."/>
            <person name="Crow J.A."/>
            <person name="Grimwood J."/>
            <person name="Kramer R."/>
            <person name="Lindquist E."/>
            <person name="Lucas S."/>
            <person name="Salamov A."/>
            <person name="McFadden G.I."/>
            <person name="Lane C.E."/>
            <person name="Keeling P.J."/>
            <person name="Gray M.W."/>
            <person name="Grigoriev I.V."/>
            <person name="Archibald J.M."/>
        </authorList>
    </citation>
    <scope>NUCLEOTIDE SEQUENCE</scope>
    <source>
        <strain evidence="5">CCMP2712</strain>
    </source>
</reference>
<dbReference type="EnsemblProtists" id="EKX54148">
    <property type="protein sequence ID" value="EKX54148"/>
    <property type="gene ID" value="GUITHDRAFT_150167"/>
</dbReference>
<feature type="chain" id="PRO_5008772206" evidence="2">
    <location>
        <begin position="18"/>
        <end position="134"/>
    </location>
</feature>
<evidence type="ECO:0000313" key="5">
    <source>
        <dbReference type="Proteomes" id="UP000011087"/>
    </source>
</evidence>
<evidence type="ECO:0000313" key="3">
    <source>
        <dbReference type="EMBL" id="EKX54148.1"/>
    </source>
</evidence>
<name>L1K188_GUITC</name>
<keyword evidence="1" id="KW-1133">Transmembrane helix</keyword>
<proteinExistence type="predicted"/>
<dbReference type="EMBL" id="JH992968">
    <property type="protein sequence ID" value="EKX54148.1"/>
    <property type="molecule type" value="Genomic_DNA"/>
</dbReference>
<evidence type="ECO:0000256" key="2">
    <source>
        <dbReference type="SAM" id="SignalP"/>
    </source>
</evidence>
<sequence>MEAVPAILLCILVAVDAGSPMKSSQALLSSLDHMPDIYRPGDPVKEEVFRDNFLHVDGTINEKVLLLLQKYVPISSGALPASAGFLIFICFVIGIVYSWMHKNRCWEVRDTEYTRHVCETRRLRSIQKYEENQV</sequence>
<dbReference type="RefSeq" id="XP_005841128.1">
    <property type="nucleotide sequence ID" value="XM_005841071.1"/>
</dbReference>
<gene>
    <name evidence="3" type="ORF">GUITHDRAFT_150167</name>
</gene>
<organism evidence="3">
    <name type="scientific">Guillardia theta (strain CCMP2712)</name>
    <name type="common">Cryptophyte</name>
    <dbReference type="NCBI Taxonomy" id="905079"/>
    <lineage>
        <taxon>Eukaryota</taxon>
        <taxon>Cryptophyceae</taxon>
        <taxon>Pyrenomonadales</taxon>
        <taxon>Geminigeraceae</taxon>
        <taxon>Guillardia</taxon>
    </lineage>
</organism>
<dbReference type="HOGENOM" id="CLU_1900213_0_0_1"/>
<dbReference type="Proteomes" id="UP000011087">
    <property type="component" value="Unassembled WGS sequence"/>
</dbReference>
<dbReference type="KEGG" id="gtt:GUITHDRAFT_150167"/>
<evidence type="ECO:0000313" key="4">
    <source>
        <dbReference type="EnsemblProtists" id="EKX54148"/>
    </source>
</evidence>
<feature type="signal peptide" evidence="2">
    <location>
        <begin position="1"/>
        <end position="17"/>
    </location>
</feature>
<feature type="transmembrane region" description="Helical" evidence="1">
    <location>
        <begin position="78"/>
        <end position="99"/>
    </location>
</feature>
<protein>
    <submittedName>
        <fullName evidence="3 4">Uncharacterized protein</fullName>
    </submittedName>
</protein>